<sequence>MAWLLLLGTPGWGAGPSALFTPLELPTAREAQVLLAWHRPALLAPARYQVLVLPGSGCSGWAGVAEPMFRGLGHAELLLLHKPGVQPWERHAAEDCPADFVRADRLSAWLADARAALQAWVRRPQSESGPAGLPVLLIGVSEGAELLPELAPEIPGLRGLVMIGGSGLDPAEAAELQARRLGEARAWASVRAAAQGPLADATLRDGRSLGYWRDLLAWRVAEPLLAGDADLLRAWGGRDALVPPLAYQRFAALAAVRRPESFCDWPVPEGNHGLQSPGGDHLQRLWAGLERWAREPGRRLCAMADNRDPP</sequence>
<dbReference type="RefSeq" id="WP_285233327.1">
    <property type="nucleotide sequence ID" value="NZ_CP116346.1"/>
</dbReference>
<dbReference type="Proteomes" id="UP001177769">
    <property type="component" value="Chromosome"/>
</dbReference>
<name>A0AA95NDP7_9BURK</name>
<dbReference type="Gene3D" id="3.40.50.1820">
    <property type="entry name" value="alpha/beta hydrolase"/>
    <property type="match status" value="1"/>
</dbReference>
<dbReference type="AlphaFoldDB" id="A0AA95NDP7"/>
<evidence type="ECO:0000313" key="1">
    <source>
        <dbReference type="EMBL" id="WIT12234.1"/>
    </source>
</evidence>
<evidence type="ECO:0000313" key="2">
    <source>
        <dbReference type="Proteomes" id="UP001177769"/>
    </source>
</evidence>
<accession>A0AA95NDP7</accession>
<keyword evidence="1" id="KW-0378">Hydrolase</keyword>
<reference evidence="1" key="1">
    <citation type="submission" date="2023-01" db="EMBL/GenBank/DDBJ databases">
        <title>Whole genome sequence of Paucibacter sp. S2-9 isolated from pond sediment.</title>
        <authorList>
            <person name="Jung J.Y."/>
        </authorList>
    </citation>
    <scope>NUCLEOTIDE SEQUENCE</scope>
    <source>
        <strain evidence="1">S2-9</strain>
    </source>
</reference>
<dbReference type="EMBL" id="CP116346">
    <property type="protein sequence ID" value="WIT12234.1"/>
    <property type="molecule type" value="Genomic_DNA"/>
</dbReference>
<protein>
    <submittedName>
        <fullName evidence="1">Alpha/beta hydrolase</fullName>
    </submittedName>
</protein>
<organism evidence="1 2">
    <name type="scientific">Paucibacter sediminis</name>
    <dbReference type="NCBI Taxonomy" id="3019553"/>
    <lineage>
        <taxon>Bacteria</taxon>
        <taxon>Pseudomonadati</taxon>
        <taxon>Pseudomonadota</taxon>
        <taxon>Betaproteobacteria</taxon>
        <taxon>Burkholderiales</taxon>
        <taxon>Sphaerotilaceae</taxon>
        <taxon>Roseateles</taxon>
    </lineage>
</organism>
<dbReference type="GO" id="GO:0016787">
    <property type="term" value="F:hydrolase activity"/>
    <property type="evidence" value="ECO:0007669"/>
    <property type="project" value="UniProtKB-KW"/>
</dbReference>
<gene>
    <name evidence="1" type="ORF">PFX98_01115</name>
</gene>
<dbReference type="KEGG" id="pais:PFX98_01115"/>
<proteinExistence type="predicted"/>
<dbReference type="SUPFAM" id="SSF53474">
    <property type="entry name" value="alpha/beta-Hydrolases"/>
    <property type="match status" value="1"/>
</dbReference>
<keyword evidence="2" id="KW-1185">Reference proteome</keyword>
<dbReference type="InterPro" id="IPR029058">
    <property type="entry name" value="AB_hydrolase_fold"/>
</dbReference>